<proteinExistence type="predicted"/>
<reference evidence="1" key="2">
    <citation type="journal article" date="2015" name="Data Brief">
        <title>Shoot transcriptome of the giant reed, Arundo donax.</title>
        <authorList>
            <person name="Barrero R.A."/>
            <person name="Guerrero F.D."/>
            <person name="Moolhuijzen P."/>
            <person name="Goolsby J.A."/>
            <person name="Tidwell J."/>
            <person name="Bellgard S.E."/>
            <person name="Bellgard M.I."/>
        </authorList>
    </citation>
    <scope>NUCLEOTIDE SEQUENCE</scope>
    <source>
        <tissue evidence="1">Shoot tissue taken approximately 20 cm above the soil surface</tissue>
    </source>
</reference>
<organism evidence="1">
    <name type="scientific">Arundo donax</name>
    <name type="common">Giant reed</name>
    <name type="synonym">Donax arundinaceus</name>
    <dbReference type="NCBI Taxonomy" id="35708"/>
    <lineage>
        <taxon>Eukaryota</taxon>
        <taxon>Viridiplantae</taxon>
        <taxon>Streptophyta</taxon>
        <taxon>Embryophyta</taxon>
        <taxon>Tracheophyta</taxon>
        <taxon>Spermatophyta</taxon>
        <taxon>Magnoliopsida</taxon>
        <taxon>Liliopsida</taxon>
        <taxon>Poales</taxon>
        <taxon>Poaceae</taxon>
        <taxon>PACMAD clade</taxon>
        <taxon>Arundinoideae</taxon>
        <taxon>Arundineae</taxon>
        <taxon>Arundo</taxon>
    </lineage>
</organism>
<sequence length="59" mass="6569">MSLRSGSVHSAFNAINFLNTTLPSQKITSLQNSFLSIPPLNTYPLSKLVLRCHQFSFLS</sequence>
<reference evidence="1" key="1">
    <citation type="submission" date="2014-09" db="EMBL/GenBank/DDBJ databases">
        <authorList>
            <person name="Magalhaes I.L.F."/>
            <person name="Oliveira U."/>
            <person name="Santos F.R."/>
            <person name="Vidigal T.H.D.A."/>
            <person name="Brescovit A.D."/>
            <person name="Santos A.J."/>
        </authorList>
    </citation>
    <scope>NUCLEOTIDE SEQUENCE</scope>
    <source>
        <tissue evidence="1">Shoot tissue taken approximately 20 cm above the soil surface</tissue>
    </source>
</reference>
<protein>
    <submittedName>
        <fullName evidence="1">Uncharacterized protein</fullName>
    </submittedName>
</protein>
<evidence type="ECO:0000313" key="1">
    <source>
        <dbReference type="EMBL" id="JAD94938.1"/>
    </source>
</evidence>
<name>A0A0A9E7C7_ARUDO</name>
<dbReference type="AlphaFoldDB" id="A0A0A9E7C7"/>
<dbReference type="EMBL" id="GBRH01202957">
    <property type="protein sequence ID" value="JAD94938.1"/>
    <property type="molecule type" value="Transcribed_RNA"/>
</dbReference>
<accession>A0A0A9E7C7</accession>